<dbReference type="InterPro" id="IPR001647">
    <property type="entry name" value="HTH_TetR"/>
</dbReference>
<dbReference type="PRINTS" id="PR00455">
    <property type="entry name" value="HTHTETR"/>
</dbReference>
<organism evidence="6 7">
    <name type="scientific">Reyranella soli</name>
    <dbReference type="NCBI Taxonomy" id="1230389"/>
    <lineage>
        <taxon>Bacteria</taxon>
        <taxon>Pseudomonadati</taxon>
        <taxon>Pseudomonadota</taxon>
        <taxon>Alphaproteobacteria</taxon>
        <taxon>Hyphomicrobiales</taxon>
        <taxon>Reyranellaceae</taxon>
        <taxon>Reyranella</taxon>
    </lineage>
</organism>
<sequence>MKAAKQRRAPTERPGEIIDAALALFVEKGFAATRLDDVAERAGLSKAAIYLYFEDKTALFQGVVRQAVAVNLGTVAAMVSAHHGPVAPLLPRILEFMASRIEETPMASVAKLVIAESRAFPEIGRFYLKEVIGRGIPLLEGLIVRGIDQGEFRRVDPGLTVRSIMGAMLLAGVWRTVFEPIGAEKLDIKALARHHADLMLHALRPEPGQEKAGAS</sequence>
<dbReference type="InterPro" id="IPR009057">
    <property type="entry name" value="Homeodomain-like_sf"/>
</dbReference>
<dbReference type="SUPFAM" id="SSF48498">
    <property type="entry name" value="Tetracyclin repressor-like, C-terminal domain"/>
    <property type="match status" value="1"/>
</dbReference>
<feature type="DNA-binding region" description="H-T-H motif" evidence="4">
    <location>
        <begin position="34"/>
        <end position="53"/>
    </location>
</feature>
<keyword evidence="7" id="KW-1185">Reference proteome</keyword>
<dbReference type="GO" id="GO:0000976">
    <property type="term" value="F:transcription cis-regulatory region binding"/>
    <property type="evidence" value="ECO:0007669"/>
    <property type="project" value="TreeGrafter"/>
</dbReference>
<accession>A0A512N2L0</accession>
<keyword evidence="3" id="KW-0804">Transcription</keyword>
<dbReference type="PANTHER" id="PTHR30055:SF234">
    <property type="entry name" value="HTH-TYPE TRANSCRIPTIONAL REGULATOR BETI"/>
    <property type="match status" value="1"/>
</dbReference>
<evidence type="ECO:0000313" key="7">
    <source>
        <dbReference type="Proteomes" id="UP000321058"/>
    </source>
</evidence>
<proteinExistence type="predicted"/>
<evidence type="ECO:0000259" key="5">
    <source>
        <dbReference type="PROSITE" id="PS50977"/>
    </source>
</evidence>
<dbReference type="Pfam" id="PF14246">
    <property type="entry name" value="TetR_C_7"/>
    <property type="match status" value="1"/>
</dbReference>
<dbReference type="Proteomes" id="UP000321058">
    <property type="component" value="Unassembled WGS sequence"/>
</dbReference>
<dbReference type="FunFam" id="1.10.10.60:FF:000141">
    <property type="entry name" value="TetR family transcriptional regulator"/>
    <property type="match status" value="1"/>
</dbReference>
<dbReference type="PANTHER" id="PTHR30055">
    <property type="entry name" value="HTH-TYPE TRANSCRIPTIONAL REGULATOR RUTR"/>
    <property type="match status" value="1"/>
</dbReference>
<dbReference type="PROSITE" id="PS50977">
    <property type="entry name" value="HTH_TETR_2"/>
    <property type="match status" value="1"/>
</dbReference>
<dbReference type="GO" id="GO:0003700">
    <property type="term" value="F:DNA-binding transcription factor activity"/>
    <property type="evidence" value="ECO:0007669"/>
    <property type="project" value="TreeGrafter"/>
</dbReference>
<dbReference type="Gene3D" id="1.10.357.10">
    <property type="entry name" value="Tetracycline Repressor, domain 2"/>
    <property type="match status" value="1"/>
</dbReference>
<comment type="caution">
    <text evidence="6">The sequence shown here is derived from an EMBL/GenBank/DDBJ whole genome shotgun (WGS) entry which is preliminary data.</text>
</comment>
<gene>
    <name evidence="6" type="ORF">RSO01_03840</name>
</gene>
<keyword evidence="1" id="KW-0805">Transcription regulation</keyword>
<dbReference type="InterPro" id="IPR036271">
    <property type="entry name" value="Tet_transcr_reg_TetR-rel_C_sf"/>
</dbReference>
<protein>
    <submittedName>
        <fullName evidence="6">TetR family transcriptional regulator</fullName>
    </submittedName>
</protein>
<evidence type="ECO:0000256" key="3">
    <source>
        <dbReference type="ARBA" id="ARBA00023163"/>
    </source>
</evidence>
<feature type="domain" description="HTH tetR-type" evidence="5">
    <location>
        <begin position="11"/>
        <end position="71"/>
    </location>
</feature>
<reference evidence="6 7" key="1">
    <citation type="submission" date="2019-07" db="EMBL/GenBank/DDBJ databases">
        <title>Whole genome shotgun sequence of Reyranella soli NBRC 108950.</title>
        <authorList>
            <person name="Hosoyama A."/>
            <person name="Uohara A."/>
            <person name="Ohji S."/>
            <person name="Ichikawa N."/>
        </authorList>
    </citation>
    <scope>NUCLEOTIDE SEQUENCE [LARGE SCALE GENOMIC DNA]</scope>
    <source>
        <strain evidence="6 7">NBRC 108950</strain>
    </source>
</reference>
<dbReference type="RefSeq" id="WP_147145588.1">
    <property type="nucleotide sequence ID" value="NZ_BKAJ01000004.1"/>
</dbReference>
<dbReference type="EMBL" id="BKAJ01000004">
    <property type="protein sequence ID" value="GEP53218.1"/>
    <property type="molecule type" value="Genomic_DNA"/>
</dbReference>
<keyword evidence="2 4" id="KW-0238">DNA-binding</keyword>
<evidence type="ECO:0000313" key="6">
    <source>
        <dbReference type="EMBL" id="GEP53218.1"/>
    </source>
</evidence>
<evidence type="ECO:0000256" key="1">
    <source>
        <dbReference type="ARBA" id="ARBA00023015"/>
    </source>
</evidence>
<dbReference type="AlphaFoldDB" id="A0A512N2L0"/>
<dbReference type="SUPFAM" id="SSF46689">
    <property type="entry name" value="Homeodomain-like"/>
    <property type="match status" value="1"/>
</dbReference>
<evidence type="ECO:0000256" key="4">
    <source>
        <dbReference type="PROSITE-ProRule" id="PRU00335"/>
    </source>
</evidence>
<evidence type="ECO:0000256" key="2">
    <source>
        <dbReference type="ARBA" id="ARBA00023125"/>
    </source>
</evidence>
<dbReference type="OrthoDB" id="9803547at2"/>
<dbReference type="InterPro" id="IPR039536">
    <property type="entry name" value="TetR_C_Proteobacteria"/>
</dbReference>
<dbReference type="InterPro" id="IPR050109">
    <property type="entry name" value="HTH-type_TetR-like_transc_reg"/>
</dbReference>
<name>A0A512N2L0_9HYPH</name>
<dbReference type="Pfam" id="PF00440">
    <property type="entry name" value="TetR_N"/>
    <property type="match status" value="1"/>
</dbReference>